<accession>A0ABR0EBS3</accession>
<name>A0ABR0EBS3_ZASCE</name>
<dbReference type="Proteomes" id="UP001305779">
    <property type="component" value="Unassembled WGS sequence"/>
</dbReference>
<proteinExistence type="predicted"/>
<sequence length="289" mass="31422">MFLPMLLMLMECLAPKRGETRQQRSARISSEIAMLQKGPPPSTSSASTGEMKGPGSATGAFHAPPAAPGSDAGFLETPDEMGGPDQRMGENVSAGREGPNAQGAGRPLRTEQDVMGGEEANPGHHQEWVRRSGRREEQYFEEDGQEQDTTQPKTIRVKPTTPTFHNLVQSGNGASTIAGHNFEAVIRDRIKATAFPHAPDAQPRRMYAKDMNKRFKEHIVKKLVKGSYDSNRVSGKTFPAQPVLGDVARMTILNGSYLKGDTKKVLRKVRSLLPAAVAAKGRKPQVAKK</sequence>
<reference evidence="3 4" key="1">
    <citation type="journal article" date="2023" name="G3 (Bethesda)">
        <title>A chromosome-level genome assembly of Zasmidium syzygii isolated from banana leaves.</title>
        <authorList>
            <person name="van Westerhoven A.C."/>
            <person name="Mehrabi R."/>
            <person name="Talebi R."/>
            <person name="Steentjes M.B.F."/>
            <person name="Corcolon B."/>
            <person name="Chong P.A."/>
            <person name="Kema G.H.J."/>
            <person name="Seidl M.F."/>
        </authorList>
    </citation>
    <scope>NUCLEOTIDE SEQUENCE [LARGE SCALE GENOMIC DNA]</scope>
    <source>
        <strain evidence="3 4">P124</strain>
    </source>
</reference>
<gene>
    <name evidence="3" type="ORF">PRZ48_009221</name>
</gene>
<evidence type="ECO:0000256" key="2">
    <source>
        <dbReference type="SAM" id="SignalP"/>
    </source>
</evidence>
<organism evidence="3 4">
    <name type="scientific">Zasmidium cellare</name>
    <name type="common">Wine cellar mold</name>
    <name type="synonym">Racodium cellare</name>
    <dbReference type="NCBI Taxonomy" id="395010"/>
    <lineage>
        <taxon>Eukaryota</taxon>
        <taxon>Fungi</taxon>
        <taxon>Dikarya</taxon>
        <taxon>Ascomycota</taxon>
        <taxon>Pezizomycotina</taxon>
        <taxon>Dothideomycetes</taxon>
        <taxon>Dothideomycetidae</taxon>
        <taxon>Mycosphaerellales</taxon>
        <taxon>Mycosphaerellaceae</taxon>
        <taxon>Zasmidium</taxon>
    </lineage>
</organism>
<feature type="chain" id="PRO_5046026196" evidence="2">
    <location>
        <begin position="19"/>
        <end position="289"/>
    </location>
</feature>
<evidence type="ECO:0000313" key="4">
    <source>
        <dbReference type="Proteomes" id="UP001305779"/>
    </source>
</evidence>
<evidence type="ECO:0000256" key="1">
    <source>
        <dbReference type="SAM" id="MobiDB-lite"/>
    </source>
</evidence>
<protein>
    <submittedName>
        <fullName evidence="3">Uncharacterized protein</fullName>
    </submittedName>
</protein>
<feature type="signal peptide" evidence="2">
    <location>
        <begin position="1"/>
        <end position="18"/>
    </location>
</feature>
<evidence type="ECO:0000313" key="3">
    <source>
        <dbReference type="EMBL" id="KAK4498711.1"/>
    </source>
</evidence>
<keyword evidence="2" id="KW-0732">Signal</keyword>
<dbReference type="EMBL" id="JAXOVC010000007">
    <property type="protein sequence ID" value="KAK4498711.1"/>
    <property type="molecule type" value="Genomic_DNA"/>
</dbReference>
<comment type="caution">
    <text evidence="3">The sequence shown here is derived from an EMBL/GenBank/DDBJ whole genome shotgun (WGS) entry which is preliminary data.</text>
</comment>
<keyword evidence="4" id="KW-1185">Reference proteome</keyword>
<feature type="region of interest" description="Disordered" evidence="1">
    <location>
        <begin position="15"/>
        <end position="108"/>
    </location>
</feature>